<keyword evidence="3" id="KW-1185">Reference proteome</keyword>
<dbReference type="GO" id="GO:0005524">
    <property type="term" value="F:ATP binding"/>
    <property type="evidence" value="ECO:0007669"/>
    <property type="project" value="InterPro"/>
</dbReference>
<dbReference type="AlphaFoldDB" id="S8EE59"/>
<evidence type="ECO:0000313" key="3">
    <source>
        <dbReference type="Proteomes" id="UP000015241"/>
    </source>
</evidence>
<dbReference type="SMART" id="SM00382">
    <property type="entry name" value="AAA"/>
    <property type="match status" value="1"/>
</dbReference>
<dbReference type="HOGENOM" id="CLU_004471_6_3_1"/>
<dbReference type="STRING" id="743788.S8EE59"/>
<sequence>MVQSTLQVKRVDHVFDIHTHTWSYEDTKVDADSQILRGGKKSDGSDVWQSFCFVIVRKIPPQGTLPGMEPTVAITVKSPHLRTLCKNVIGDIPSLSWTVDPLKLPTELLITFFSRFVVYRNELHKKPNRSSEEGHELSAVQVLIDYLQQDHQITISQIENLLAHGEITNTAPGFNALTLNCIGLELIDLRDQDTDPESLSQGSQIGKVHRSVQLAAFQGVVKINTLPTYPISYHPDEVGLKEALLARAQKWISLRGVHHVHYRGTAVSNNGNKTYIKYESVPSSPPLSSPYIAYPEEIRIQPPRQFGGDTLRVRTGSQQAELSKDDIILASPVLFGFSLSDKLWLEFNVEKVHPIEWSDEPFTNLVLPGNRRDLLRSLAEAHNSDLDFDDFVQGKGQGLVINLFGPPGVGKTLSAEATSEHLRRPLYMIGGGDLGVKADAVDNTLKRVFRVAAGWRAIVLIDEADVFLEQRSLNELARNAMVAVFLRHLEYYRAFLQKADVVALTAGELDDLVIREVNGRQIKNATRTAMSLAKSRGEKLAYSHLEETLDAMEEFASDFAGMSE</sequence>
<dbReference type="Proteomes" id="UP000015241">
    <property type="component" value="Unassembled WGS sequence"/>
</dbReference>
<dbReference type="OrthoDB" id="10042665at2759"/>
<evidence type="ECO:0000259" key="1">
    <source>
        <dbReference type="SMART" id="SM00382"/>
    </source>
</evidence>
<dbReference type="InterPro" id="IPR003593">
    <property type="entry name" value="AAA+_ATPase"/>
</dbReference>
<dbReference type="PANTHER" id="PTHR46411">
    <property type="entry name" value="FAMILY ATPASE, PUTATIVE-RELATED"/>
    <property type="match status" value="1"/>
</dbReference>
<dbReference type="InParanoid" id="S8EE59"/>
<protein>
    <recommendedName>
        <fullName evidence="1">AAA+ ATPase domain-containing protein</fullName>
    </recommendedName>
</protein>
<evidence type="ECO:0000313" key="2">
    <source>
        <dbReference type="EMBL" id="EPT03262.1"/>
    </source>
</evidence>
<name>S8EE59_FOMSC</name>
<dbReference type="SUPFAM" id="SSF52540">
    <property type="entry name" value="P-loop containing nucleoside triphosphate hydrolases"/>
    <property type="match status" value="1"/>
</dbReference>
<reference evidence="2 3" key="1">
    <citation type="journal article" date="2012" name="Science">
        <title>The Paleozoic origin of enzymatic lignin decomposition reconstructed from 31 fungal genomes.</title>
        <authorList>
            <person name="Floudas D."/>
            <person name="Binder M."/>
            <person name="Riley R."/>
            <person name="Barry K."/>
            <person name="Blanchette R.A."/>
            <person name="Henrissat B."/>
            <person name="Martinez A.T."/>
            <person name="Otillar R."/>
            <person name="Spatafora J.W."/>
            <person name="Yadav J.S."/>
            <person name="Aerts A."/>
            <person name="Benoit I."/>
            <person name="Boyd A."/>
            <person name="Carlson A."/>
            <person name="Copeland A."/>
            <person name="Coutinho P.M."/>
            <person name="de Vries R.P."/>
            <person name="Ferreira P."/>
            <person name="Findley K."/>
            <person name="Foster B."/>
            <person name="Gaskell J."/>
            <person name="Glotzer D."/>
            <person name="Gorecki P."/>
            <person name="Heitman J."/>
            <person name="Hesse C."/>
            <person name="Hori C."/>
            <person name="Igarashi K."/>
            <person name="Jurgens J.A."/>
            <person name="Kallen N."/>
            <person name="Kersten P."/>
            <person name="Kohler A."/>
            <person name="Kuees U."/>
            <person name="Kumar T.K.A."/>
            <person name="Kuo A."/>
            <person name="LaButti K."/>
            <person name="Larrondo L.F."/>
            <person name="Lindquist E."/>
            <person name="Ling A."/>
            <person name="Lombard V."/>
            <person name="Lucas S."/>
            <person name="Lundell T."/>
            <person name="Martin R."/>
            <person name="McLaughlin D.J."/>
            <person name="Morgenstern I."/>
            <person name="Morin E."/>
            <person name="Murat C."/>
            <person name="Nagy L.G."/>
            <person name="Nolan M."/>
            <person name="Ohm R.A."/>
            <person name="Patyshakuliyeva A."/>
            <person name="Rokas A."/>
            <person name="Ruiz-Duenas F.J."/>
            <person name="Sabat G."/>
            <person name="Salamov A."/>
            <person name="Samejima M."/>
            <person name="Schmutz J."/>
            <person name="Slot J.C."/>
            <person name="St John F."/>
            <person name="Stenlid J."/>
            <person name="Sun H."/>
            <person name="Sun S."/>
            <person name="Syed K."/>
            <person name="Tsang A."/>
            <person name="Wiebenga A."/>
            <person name="Young D."/>
            <person name="Pisabarro A."/>
            <person name="Eastwood D.C."/>
            <person name="Martin F."/>
            <person name="Cullen D."/>
            <person name="Grigoriev I.V."/>
            <person name="Hibbett D.S."/>
        </authorList>
    </citation>
    <scope>NUCLEOTIDE SEQUENCE</scope>
    <source>
        <strain evidence="3">FP-58527</strain>
    </source>
</reference>
<dbReference type="Pfam" id="PF00004">
    <property type="entry name" value="AAA"/>
    <property type="match status" value="1"/>
</dbReference>
<gene>
    <name evidence="2" type="ORF">FOMPIDRAFT_1028917</name>
</gene>
<dbReference type="InterPro" id="IPR003959">
    <property type="entry name" value="ATPase_AAA_core"/>
</dbReference>
<organism evidence="2 3">
    <name type="scientific">Fomitopsis schrenkii</name>
    <name type="common">Brown rot fungus</name>
    <dbReference type="NCBI Taxonomy" id="2126942"/>
    <lineage>
        <taxon>Eukaryota</taxon>
        <taxon>Fungi</taxon>
        <taxon>Dikarya</taxon>
        <taxon>Basidiomycota</taxon>
        <taxon>Agaricomycotina</taxon>
        <taxon>Agaricomycetes</taxon>
        <taxon>Polyporales</taxon>
        <taxon>Fomitopsis</taxon>
    </lineage>
</organism>
<dbReference type="InterPro" id="IPR027417">
    <property type="entry name" value="P-loop_NTPase"/>
</dbReference>
<accession>S8EE59</accession>
<dbReference type="PANTHER" id="PTHR46411:SF3">
    <property type="entry name" value="AAA+ ATPASE DOMAIN-CONTAINING PROTEIN"/>
    <property type="match status" value="1"/>
</dbReference>
<dbReference type="GO" id="GO:0016887">
    <property type="term" value="F:ATP hydrolysis activity"/>
    <property type="evidence" value="ECO:0007669"/>
    <property type="project" value="InterPro"/>
</dbReference>
<proteinExistence type="predicted"/>
<dbReference type="Gene3D" id="3.40.50.300">
    <property type="entry name" value="P-loop containing nucleotide triphosphate hydrolases"/>
    <property type="match status" value="1"/>
</dbReference>
<feature type="domain" description="AAA+ ATPase" evidence="1">
    <location>
        <begin position="397"/>
        <end position="515"/>
    </location>
</feature>
<dbReference type="eggNOG" id="KOG0742">
    <property type="taxonomic scope" value="Eukaryota"/>
</dbReference>
<dbReference type="EMBL" id="KE504131">
    <property type="protein sequence ID" value="EPT03262.1"/>
    <property type="molecule type" value="Genomic_DNA"/>
</dbReference>